<dbReference type="EMBL" id="WCRW01000004">
    <property type="protein sequence ID" value="KAB4457157.1"/>
    <property type="molecule type" value="Genomic_DNA"/>
</dbReference>
<evidence type="ECO:0000259" key="4">
    <source>
        <dbReference type="Pfam" id="PF01420"/>
    </source>
</evidence>
<dbReference type="InterPro" id="IPR000055">
    <property type="entry name" value="Restrct_endonuc_typeI_TRD"/>
</dbReference>
<dbReference type="InterPro" id="IPR052021">
    <property type="entry name" value="Type-I_RS_S_subunit"/>
</dbReference>
<comment type="similarity">
    <text evidence="1">Belongs to the type-I restriction system S methylase family.</text>
</comment>
<feature type="domain" description="Type I restriction modification DNA specificity" evidence="4">
    <location>
        <begin position="215"/>
        <end position="369"/>
    </location>
</feature>
<dbReference type="PANTHER" id="PTHR30408">
    <property type="entry name" value="TYPE-1 RESTRICTION ENZYME ECOKI SPECIFICITY PROTEIN"/>
    <property type="match status" value="1"/>
</dbReference>
<keyword evidence="3" id="KW-0238">DNA-binding</keyword>
<keyword evidence="2" id="KW-0680">Restriction system</keyword>
<dbReference type="SUPFAM" id="SSF116734">
    <property type="entry name" value="DNA methylase specificity domain"/>
    <property type="match status" value="2"/>
</dbReference>
<dbReference type="AlphaFoldDB" id="A0A7J5K018"/>
<evidence type="ECO:0000256" key="3">
    <source>
        <dbReference type="ARBA" id="ARBA00023125"/>
    </source>
</evidence>
<evidence type="ECO:0000256" key="1">
    <source>
        <dbReference type="ARBA" id="ARBA00010923"/>
    </source>
</evidence>
<name>A0A7J5K018_BACT4</name>
<proteinExistence type="inferred from homology"/>
<dbReference type="GO" id="GO:0003677">
    <property type="term" value="F:DNA binding"/>
    <property type="evidence" value="ECO:0007669"/>
    <property type="project" value="UniProtKB-KW"/>
</dbReference>
<keyword evidence="5" id="KW-0255">Endonuclease</keyword>
<accession>A0A7J5K018</accession>
<keyword evidence="5" id="KW-0540">Nuclease</keyword>
<dbReference type="Gene3D" id="3.90.220.20">
    <property type="entry name" value="DNA methylase specificity domains"/>
    <property type="match status" value="2"/>
</dbReference>
<dbReference type="CDD" id="cd17495">
    <property type="entry name" value="RMtype1_S_Cep9333ORF4827P-TRD2-CR2_like"/>
    <property type="match status" value="1"/>
</dbReference>
<dbReference type="GO" id="GO:0009307">
    <property type="term" value="P:DNA restriction-modification system"/>
    <property type="evidence" value="ECO:0007669"/>
    <property type="project" value="UniProtKB-KW"/>
</dbReference>
<dbReference type="Proteomes" id="UP000436825">
    <property type="component" value="Unassembled WGS sequence"/>
</dbReference>
<protein>
    <submittedName>
        <fullName evidence="5">Restriction endonuclease subunit S</fullName>
    </submittedName>
</protein>
<feature type="domain" description="Type I restriction modification DNA specificity" evidence="4">
    <location>
        <begin position="1"/>
        <end position="185"/>
    </location>
</feature>
<comment type="caution">
    <text evidence="5">The sequence shown here is derived from an EMBL/GenBank/DDBJ whole genome shotgun (WGS) entry which is preliminary data.</text>
</comment>
<sequence length="405" mass="45433">MEELKTYRLADICNSIQTGPFGSQLHKSDYVEFGTPIVMPKDITNGKINDNNISRISKNDVAKLFKHKLVSGNIIYPRRGDISKCALITSKEDGWVCGTGCIKVDINQQIANSTYVMYVLCQSETVNWIESNAVGTTMLNLNTSILSDLPIKLPSLNTQKKLANIVSSFDKKIDLNRRINDNLEQQAQALFKSWFVDFEPFKEGKFVDSEMGMIPEGWKVGRLCDFAIITMGQSPSGDSYNENKEGMVFYQGRSEFGNRFPSIKLYTTDPNRIAEKNSILISVRAPVGDINIASQDCCIGRGLASIKARGNYNSFLYYTVKSMKKEFDVYNGEGTVFGSINKDSLNSMPVIIPTTEEISNFEKITSVLDYNYEKCHRENIILTSLRDNLLPRLISGGLKINDLNC</sequence>
<reference evidence="5 6" key="1">
    <citation type="journal article" date="2019" name="Nat. Med.">
        <title>A library of human gut bacterial isolates paired with longitudinal multiomics data enables mechanistic microbiome research.</title>
        <authorList>
            <person name="Poyet M."/>
            <person name="Groussin M."/>
            <person name="Gibbons S.M."/>
            <person name="Avila-Pacheco J."/>
            <person name="Jiang X."/>
            <person name="Kearney S.M."/>
            <person name="Perrotta A.R."/>
            <person name="Berdy B."/>
            <person name="Zhao S."/>
            <person name="Lieberman T.D."/>
            <person name="Swanson P.K."/>
            <person name="Smith M."/>
            <person name="Roesemann S."/>
            <person name="Alexander J.E."/>
            <person name="Rich S.A."/>
            <person name="Livny J."/>
            <person name="Vlamakis H."/>
            <person name="Clish C."/>
            <person name="Bullock K."/>
            <person name="Deik A."/>
            <person name="Scott J."/>
            <person name="Pierce K.A."/>
            <person name="Xavier R.J."/>
            <person name="Alm E.J."/>
        </authorList>
    </citation>
    <scope>NUCLEOTIDE SEQUENCE [LARGE SCALE GENOMIC DNA]</scope>
    <source>
        <strain evidence="5 6">BIOML-A160</strain>
    </source>
</reference>
<evidence type="ECO:0000313" key="6">
    <source>
        <dbReference type="Proteomes" id="UP000436825"/>
    </source>
</evidence>
<keyword evidence="5" id="KW-0378">Hydrolase</keyword>
<organism evidence="5 6">
    <name type="scientific">Bacteroides thetaiotaomicron</name>
    <dbReference type="NCBI Taxonomy" id="818"/>
    <lineage>
        <taxon>Bacteria</taxon>
        <taxon>Pseudomonadati</taxon>
        <taxon>Bacteroidota</taxon>
        <taxon>Bacteroidia</taxon>
        <taxon>Bacteroidales</taxon>
        <taxon>Bacteroidaceae</taxon>
        <taxon>Bacteroides</taxon>
    </lineage>
</organism>
<evidence type="ECO:0000256" key="2">
    <source>
        <dbReference type="ARBA" id="ARBA00022747"/>
    </source>
</evidence>
<dbReference type="GO" id="GO:0004519">
    <property type="term" value="F:endonuclease activity"/>
    <property type="evidence" value="ECO:0007669"/>
    <property type="project" value="UniProtKB-KW"/>
</dbReference>
<dbReference type="Pfam" id="PF01420">
    <property type="entry name" value="Methylase_S"/>
    <property type="match status" value="2"/>
</dbReference>
<dbReference type="PANTHER" id="PTHR30408:SF13">
    <property type="entry name" value="TYPE I RESTRICTION ENZYME HINDI SPECIFICITY SUBUNIT"/>
    <property type="match status" value="1"/>
</dbReference>
<evidence type="ECO:0000313" key="5">
    <source>
        <dbReference type="EMBL" id="KAB4457157.1"/>
    </source>
</evidence>
<gene>
    <name evidence="5" type="ORF">GAN75_07060</name>
</gene>
<dbReference type="InterPro" id="IPR044946">
    <property type="entry name" value="Restrct_endonuc_typeI_TRD_sf"/>
</dbReference>
<dbReference type="Gene3D" id="1.10.287.1120">
    <property type="entry name" value="Bipartite methylase S protein"/>
    <property type="match status" value="1"/>
</dbReference>